<keyword evidence="1" id="KW-1133">Transmembrane helix</keyword>
<sequence>MTMNDTTHTNGITGANFDIYGANRVLPRAMTAFTAIAWYNSLELLVLIFCIFRKYSGLYFWSLIINALSIVPYATVSLTIGAWMKQNNVGHNAYLYNALLTIGWVLMVPGQSMVLYSRLHLISPNLKMLRVIFWTIIVSAICLCVPTVTLNLRQYTKHPDIYTHGYAIMEKIQMVLFTLQEVTISCIYLWETRKLMRVIFDGKARKWMWQLVAMNVLLLVLDVTLLTMEFLNLYMIQTTFKSLLYSFKLKIEFGVLSQIVRLIQSRAQSCATPELVLPTHVKPEKVGKGGKLGKVSEVEVMQHNVPPEWRLSKEATSMVSPVALNAPSKCLLESQDSSLSSVDMMYPGRLG</sequence>
<feature type="transmembrane region" description="Helical" evidence="1">
    <location>
        <begin position="59"/>
        <end position="83"/>
    </location>
</feature>
<dbReference type="Pfam" id="PF24802">
    <property type="entry name" value="DUF7703"/>
    <property type="match status" value="1"/>
</dbReference>
<dbReference type="AlphaFoldDB" id="A0A9Q8Z6S8"/>
<protein>
    <recommendedName>
        <fullName evidence="2">DUF7703 domain-containing protein</fullName>
    </recommendedName>
</protein>
<feature type="transmembrane region" description="Helical" evidence="1">
    <location>
        <begin position="172"/>
        <end position="190"/>
    </location>
</feature>
<dbReference type="Proteomes" id="UP001056012">
    <property type="component" value="Chromosome 2"/>
</dbReference>
<dbReference type="EMBL" id="CP089275">
    <property type="protein sequence ID" value="USP75889.1"/>
    <property type="molecule type" value="Genomic_DNA"/>
</dbReference>
<organism evidence="3 4">
    <name type="scientific">Curvularia clavata</name>
    <dbReference type="NCBI Taxonomy" id="95742"/>
    <lineage>
        <taxon>Eukaryota</taxon>
        <taxon>Fungi</taxon>
        <taxon>Dikarya</taxon>
        <taxon>Ascomycota</taxon>
        <taxon>Pezizomycotina</taxon>
        <taxon>Dothideomycetes</taxon>
        <taxon>Pleosporomycetidae</taxon>
        <taxon>Pleosporales</taxon>
        <taxon>Pleosporineae</taxon>
        <taxon>Pleosporaceae</taxon>
        <taxon>Curvularia</taxon>
    </lineage>
</organism>
<feature type="transmembrane region" description="Helical" evidence="1">
    <location>
        <begin position="211"/>
        <end position="236"/>
    </location>
</feature>
<feature type="domain" description="DUF7703" evidence="2">
    <location>
        <begin position="29"/>
        <end position="274"/>
    </location>
</feature>
<dbReference type="PANTHER" id="PTHR37013:SF3">
    <property type="entry name" value="INTEGRAL MEMBRANE PROTEIN (AFU_ORTHOLOGUE AFUA_1G05950)"/>
    <property type="match status" value="1"/>
</dbReference>
<dbReference type="PANTHER" id="PTHR37013">
    <property type="entry name" value="INTEGRAL MEMBRANE PROTEIN (AFU_ORTHOLOGUE AFUA_1G05950)-RELATED"/>
    <property type="match status" value="1"/>
</dbReference>
<evidence type="ECO:0000313" key="3">
    <source>
        <dbReference type="EMBL" id="USP75889.1"/>
    </source>
</evidence>
<feature type="transmembrane region" description="Helical" evidence="1">
    <location>
        <begin position="131"/>
        <end position="152"/>
    </location>
</feature>
<accession>A0A9Q8Z6S8</accession>
<keyword evidence="4" id="KW-1185">Reference proteome</keyword>
<dbReference type="InterPro" id="IPR056120">
    <property type="entry name" value="DUF7703"/>
</dbReference>
<evidence type="ECO:0000256" key="1">
    <source>
        <dbReference type="SAM" id="Phobius"/>
    </source>
</evidence>
<dbReference type="OrthoDB" id="405906at2759"/>
<evidence type="ECO:0000313" key="4">
    <source>
        <dbReference type="Proteomes" id="UP001056012"/>
    </source>
</evidence>
<dbReference type="VEuPathDB" id="FungiDB:yc1106_03163"/>
<keyword evidence="1" id="KW-0812">Transmembrane</keyword>
<reference evidence="3" key="1">
    <citation type="submission" date="2021-12" db="EMBL/GenBank/DDBJ databases">
        <title>Curvularia clavata genome.</title>
        <authorList>
            <person name="Cao Y."/>
        </authorList>
    </citation>
    <scope>NUCLEOTIDE SEQUENCE</scope>
    <source>
        <strain evidence="3">Yc1106</strain>
    </source>
</reference>
<evidence type="ECO:0000259" key="2">
    <source>
        <dbReference type="Pfam" id="PF24802"/>
    </source>
</evidence>
<feature type="transmembrane region" description="Helical" evidence="1">
    <location>
        <begin position="95"/>
        <end position="119"/>
    </location>
</feature>
<name>A0A9Q8Z6S8_CURCL</name>
<gene>
    <name evidence="3" type="ORF">yc1106_03163</name>
</gene>
<keyword evidence="1" id="KW-0472">Membrane</keyword>
<feature type="transmembrane region" description="Helical" evidence="1">
    <location>
        <begin position="30"/>
        <end position="52"/>
    </location>
</feature>
<proteinExistence type="predicted"/>